<feature type="disulfide bond" evidence="12">
    <location>
        <begin position="319"/>
        <end position="352"/>
    </location>
</feature>
<dbReference type="Pfam" id="PF00026">
    <property type="entry name" value="Asp"/>
    <property type="match status" value="1"/>
</dbReference>
<accession>A0A1E4TI13</accession>
<sequence>MHTGSLISSLLSLGLVAEGAVHKLPLKKMPSSQHPTAEEVRMHIFELGQKYIGLYNNAEMNSQFHADSPAELPLTNYMNAQYYTEIGLGTPEQTFKVILDTGSSNLWVPGKSCSSLACYFHQKYDSDASETYKKNGSSFEIRYGSGSLTGFVSEDTLTMGGLTIENQLFAEATEEPGLTFAFGKFDGILGLAYDSIAVNHIPPPVYQAIDQGLLDEPVFAFSLGDANKDESNGGAITLGGIDKSAYSGELTYLPVRRKAYWEVELRSLSFGNDTIELKSTGAAVDTGTTLIALPSDLADMLNQQIGAKKSWNGQYTVECTTRDSLPDMTFNLGGTDFIISPYDYIVELSGSCISAFMGMDFPAPIGPMAILGDAFLRRWYSVYDLGKNTVGLAAAK</sequence>
<dbReference type="PROSITE" id="PS00141">
    <property type="entry name" value="ASP_PROTEASE"/>
    <property type="match status" value="2"/>
</dbReference>
<dbReference type="EMBL" id="KV453842">
    <property type="protein sequence ID" value="ODV91383.1"/>
    <property type="molecule type" value="Genomic_DNA"/>
</dbReference>
<dbReference type="GO" id="GO:0051603">
    <property type="term" value="P:proteolysis involved in protein catabolic process"/>
    <property type="evidence" value="ECO:0007669"/>
    <property type="project" value="EnsemblFungi"/>
</dbReference>
<evidence type="ECO:0000256" key="3">
    <source>
        <dbReference type="ARBA" id="ARBA00022554"/>
    </source>
</evidence>
<evidence type="ECO:0000256" key="7">
    <source>
        <dbReference type="ARBA" id="ARBA00022801"/>
    </source>
</evidence>
<evidence type="ECO:0000259" key="15">
    <source>
        <dbReference type="PROSITE" id="PS51767"/>
    </source>
</evidence>
<dbReference type="GO" id="GO:0032258">
    <property type="term" value="P:cytoplasm to vacuole targeting by the Cvt pathway"/>
    <property type="evidence" value="ECO:0007669"/>
    <property type="project" value="EnsemblFungi"/>
</dbReference>
<keyword evidence="5 14" id="KW-0732">Signal</keyword>
<dbReference type="GO" id="GO:0032991">
    <property type="term" value="C:protein-containing complex"/>
    <property type="evidence" value="ECO:0007669"/>
    <property type="project" value="EnsemblFungi"/>
</dbReference>
<name>A0A1E4TI13_9ASCO</name>
<dbReference type="GO" id="GO:0000425">
    <property type="term" value="P:pexophagy"/>
    <property type="evidence" value="ECO:0007669"/>
    <property type="project" value="EnsemblFungi"/>
</dbReference>
<feature type="disulfide bond" evidence="12">
    <location>
        <begin position="113"/>
        <end position="118"/>
    </location>
</feature>
<dbReference type="PROSITE" id="PS51767">
    <property type="entry name" value="PEPTIDASE_A1"/>
    <property type="match status" value="1"/>
</dbReference>
<dbReference type="InterPro" id="IPR001461">
    <property type="entry name" value="Aspartic_peptidase_A1"/>
</dbReference>
<gene>
    <name evidence="16" type="ORF">CANCADRAFT_123212</name>
</gene>
<protein>
    <recommendedName>
        <fullName evidence="10">Aspartate protease</fullName>
    </recommendedName>
</protein>
<keyword evidence="17" id="KW-1185">Reference proteome</keyword>
<evidence type="ECO:0000256" key="9">
    <source>
        <dbReference type="ARBA" id="ARBA00023180"/>
    </source>
</evidence>
<dbReference type="AlphaFoldDB" id="A0A1E4TI13"/>
<evidence type="ECO:0000256" key="5">
    <source>
        <dbReference type="ARBA" id="ARBA00022729"/>
    </source>
</evidence>
<feature type="active site" evidence="11">
    <location>
        <position position="100"/>
    </location>
</feature>
<evidence type="ECO:0000256" key="8">
    <source>
        <dbReference type="ARBA" id="ARBA00023157"/>
    </source>
</evidence>
<dbReference type="FunFam" id="2.40.70.10:FF:000002">
    <property type="entry name" value="Vacuolar aspartic proteinase"/>
    <property type="match status" value="1"/>
</dbReference>
<evidence type="ECO:0000256" key="13">
    <source>
        <dbReference type="RuleBase" id="RU000454"/>
    </source>
</evidence>
<dbReference type="InterPro" id="IPR001969">
    <property type="entry name" value="Aspartic_peptidase_AS"/>
</dbReference>
<dbReference type="PRINTS" id="PR00792">
    <property type="entry name" value="PEPSIN"/>
</dbReference>
<feature type="active site" evidence="11">
    <location>
        <position position="285"/>
    </location>
</feature>
<keyword evidence="9" id="KW-0325">Glycoprotein</keyword>
<evidence type="ECO:0000256" key="6">
    <source>
        <dbReference type="ARBA" id="ARBA00022750"/>
    </source>
</evidence>
<dbReference type="InterPro" id="IPR021109">
    <property type="entry name" value="Peptidase_aspartic_dom_sf"/>
</dbReference>
<proteinExistence type="inferred from homology"/>
<feature type="domain" description="Peptidase A1" evidence="15">
    <location>
        <begin position="82"/>
        <end position="393"/>
    </location>
</feature>
<keyword evidence="3" id="KW-0926">Vacuole</keyword>
<dbReference type="Gene3D" id="2.40.70.10">
    <property type="entry name" value="Acid Proteases"/>
    <property type="match status" value="2"/>
</dbReference>
<evidence type="ECO:0000256" key="12">
    <source>
        <dbReference type="PIRSR" id="PIRSR601461-2"/>
    </source>
</evidence>
<dbReference type="InterPro" id="IPR033121">
    <property type="entry name" value="PEPTIDASE_A1"/>
</dbReference>
<evidence type="ECO:0000256" key="4">
    <source>
        <dbReference type="ARBA" id="ARBA00022670"/>
    </source>
</evidence>
<comment type="subcellular location">
    <subcellularLocation>
        <location evidence="1">Vacuole</location>
    </subcellularLocation>
</comment>
<evidence type="ECO:0000313" key="16">
    <source>
        <dbReference type="EMBL" id="ODV91383.1"/>
    </source>
</evidence>
<dbReference type="GO" id="GO:0016237">
    <property type="term" value="P:microautophagy"/>
    <property type="evidence" value="ECO:0007669"/>
    <property type="project" value="EnsemblFungi"/>
</dbReference>
<evidence type="ECO:0000313" key="17">
    <source>
        <dbReference type="Proteomes" id="UP000095023"/>
    </source>
</evidence>
<dbReference type="OrthoDB" id="771136at2759"/>
<organism evidence="16 17">
    <name type="scientific">Tortispora caseinolytica NRRL Y-17796</name>
    <dbReference type="NCBI Taxonomy" id="767744"/>
    <lineage>
        <taxon>Eukaryota</taxon>
        <taxon>Fungi</taxon>
        <taxon>Dikarya</taxon>
        <taxon>Ascomycota</taxon>
        <taxon>Saccharomycotina</taxon>
        <taxon>Trigonopsidomycetes</taxon>
        <taxon>Trigonopsidales</taxon>
        <taxon>Trigonopsidaceae</taxon>
        <taxon>Tortispora</taxon>
    </lineage>
</organism>
<evidence type="ECO:0000256" key="14">
    <source>
        <dbReference type="SAM" id="SignalP"/>
    </source>
</evidence>
<dbReference type="GO" id="GO:0070492">
    <property type="term" value="F:oligosaccharide binding"/>
    <property type="evidence" value="ECO:0007669"/>
    <property type="project" value="EnsemblFungi"/>
</dbReference>
<reference evidence="17" key="1">
    <citation type="submission" date="2016-02" db="EMBL/GenBank/DDBJ databases">
        <title>Comparative genomics of biotechnologically important yeasts.</title>
        <authorList>
            <consortium name="DOE Joint Genome Institute"/>
            <person name="Riley R."/>
            <person name="Haridas S."/>
            <person name="Wolfe K.H."/>
            <person name="Lopes M.R."/>
            <person name="Hittinger C.T."/>
            <person name="Goker M."/>
            <person name="Salamov A."/>
            <person name="Wisecaver J."/>
            <person name="Long T.M."/>
            <person name="Aerts A.L."/>
            <person name="Barry K."/>
            <person name="Choi C."/>
            <person name="Clum A."/>
            <person name="Coughlan A.Y."/>
            <person name="Deshpande S."/>
            <person name="Douglass A.P."/>
            <person name="Hanson S.J."/>
            <person name="Klenk H.-P."/>
            <person name="Labutti K."/>
            <person name="Lapidus A."/>
            <person name="Lindquist E."/>
            <person name="Lipzen A."/>
            <person name="Meier-Kolthoff J.P."/>
            <person name="Ohm R.A."/>
            <person name="Otillar R.P."/>
            <person name="Pangilinan J."/>
            <person name="Peng Y."/>
            <person name="Rokas A."/>
            <person name="Rosa C.A."/>
            <person name="Scheuner C."/>
            <person name="Sibirny A.A."/>
            <person name="Slot J.C."/>
            <person name="Stielow J.B."/>
            <person name="Sun H."/>
            <person name="Kurtzman C.P."/>
            <person name="Blackwell M."/>
            <person name="Jeffries T.W."/>
            <person name="Grigoriev I.V."/>
        </authorList>
    </citation>
    <scope>NUCLEOTIDE SEQUENCE [LARGE SCALE GENOMIC DNA]</scope>
    <source>
        <strain evidence="17">NRRL Y-17796</strain>
    </source>
</reference>
<keyword evidence="4 13" id="KW-0645">Protease</keyword>
<comment type="similarity">
    <text evidence="2 13">Belongs to the peptidase A1 family.</text>
</comment>
<evidence type="ECO:0000256" key="2">
    <source>
        <dbReference type="ARBA" id="ARBA00007447"/>
    </source>
</evidence>
<feature type="signal peptide" evidence="14">
    <location>
        <begin position="1"/>
        <end position="19"/>
    </location>
</feature>
<dbReference type="Proteomes" id="UP000095023">
    <property type="component" value="Unassembled WGS sequence"/>
</dbReference>
<evidence type="ECO:0000256" key="1">
    <source>
        <dbReference type="ARBA" id="ARBA00004116"/>
    </source>
</evidence>
<dbReference type="PANTHER" id="PTHR47966:SF51">
    <property type="entry name" value="BETA-SITE APP-CLEAVING ENZYME, ISOFORM A-RELATED"/>
    <property type="match status" value="1"/>
</dbReference>
<dbReference type="FunFam" id="2.40.70.10:FF:000036">
    <property type="entry name" value="Vacuolar aspartic protease"/>
    <property type="match status" value="1"/>
</dbReference>
<dbReference type="PANTHER" id="PTHR47966">
    <property type="entry name" value="BETA-SITE APP-CLEAVING ENZYME, ISOFORM A-RELATED"/>
    <property type="match status" value="1"/>
</dbReference>
<evidence type="ECO:0000256" key="10">
    <source>
        <dbReference type="ARBA" id="ARBA00042718"/>
    </source>
</evidence>
<dbReference type="GO" id="GO:0004190">
    <property type="term" value="F:aspartic-type endopeptidase activity"/>
    <property type="evidence" value="ECO:0007669"/>
    <property type="project" value="UniProtKB-KW"/>
</dbReference>
<dbReference type="GO" id="GO:0000324">
    <property type="term" value="C:fungal-type vacuole"/>
    <property type="evidence" value="ECO:0007669"/>
    <property type="project" value="EnsemblFungi"/>
</dbReference>
<dbReference type="GO" id="GO:0097718">
    <property type="term" value="F:disordered domain specific binding"/>
    <property type="evidence" value="ECO:0007669"/>
    <property type="project" value="EnsemblFungi"/>
</dbReference>
<feature type="chain" id="PRO_5009163233" description="Aspartate protease" evidence="14">
    <location>
        <begin position="20"/>
        <end position="396"/>
    </location>
</feature>
<dbReference type="SUPFAM" id="SSF50630">
    <property type="entry name" value="Acid proteases"/>
    <property type="match status" value="1"/>
</dbReference>
<evidence type="ECO:0000256" key="11">
    <source>
        <dbReference type="PIRSR" id="PIRSR601461-1"/>
    </source>
</evidence>
<keyword evidence="7 13" id="KW-0378">Hydrolase</keyword>
<keyword evidence="8 12" id="KW-1015">Disulfide bond</keyword>
<keyword evidence="6 13" id="KW-0064">Aspartyl protease</keyword>